<evidence type="ECO:0000313" key="2">
    <source>
        <dbReference type="EMBL" id="MEI6001996.1"/>
    </source>
</evidence>
<dbReference type="InterPro" id="IPR003607">
    <property type="entry name" value="HD/PDEase_dom"/>
</dbReference>
<name>A0ABU8J2L9_9BURK</name>
<dbReference type="EMBL" id="JACFYJ010000092">
    <property type="protein sequence ID" value="MEI6001996.1"/>
    <property type="molecule type" value="Genomic_DNA"/>
</dbReference>
<feature type="domain" description="HD" evidence="1">
    <location>
        <begin position="23"/>
        <end position="121"/>
    </location>
</feature>
<gene>
    <name evidence="2" type="ORF">H3V53_34165</name>
</gene>
<dbReference type="InterPro" id="IPR006674">
    <property type="entry name" value="HD_domain"/>
</dbReference>
<protein>
    <submittedName>
        <fullName evidence="2">HD domain-containing protein</fullName>
    </submittedName>
</protein>
<dbReference type="Proteomes" id="UP001386437">
    <property type="component" value="Unassembled WGS sequence"/>
</dbReference>
<comment type="caution">
    <text evidence="2">The sequence shown here is derived from an EMBL/GenBank/DDBJ whole genome shotgun (WGS) entry which is preliminary data.</text>
</comment>
<sequence length="174" mass="19394">MLDNRSDAYRLLRTLGAPARLIRHVELVGEAGDALMADLRLRGIRFDAQLVECGIAVHDVGKVLFPAELDEPGNQHEAAGERMLLEHGVDPRVAHCCVSHAAWAGDEVTLEERLVALADKLWKGKREETLELFVIEDIAARFGATRWEMFVELDTLFEDIARGAASRLEPSRIL</sequence>
<dbReference type="Pfam" id="PF01966">
    <property type="entry name" value="HD"/>
    <property type="match status" value="1"/>
</dbReference>
<keyword evidence="3" id="KW-1185">Reference proteome</keyword>
<dbReference type="SUPFAM" id="SSF109604">
    <property type="entry name" value="HD-domain/PDEase-like"/>
    <property type="match status" value="1"/>
</dbReference>
<evidence type="ECO:0000313" key="3">
    <source>
        <dbReference type="Proteomes" id="UP001386437"/>
    </source>
</evidence>
<accession>A0ABU8J2L9</accession>
<dbReference type="Gene3D" id="1.10.3210.10">
    <property type="entry name" value="Hypothetical protein af1432"/>
    <property type="match status" value="1"/>
</dbReference>
<evidence type="ECO:0000259" key="1">
    <source>
        <dbReference type="Pfam" id="PF01966"/>
    </source>
</evidence>
<dbReference type="CDD" id="cd00077">
    <property type="entry name" value="HDc"/>
    <property type="match status" value="1"/>
</dbReference>
<reference evidence="2 3" key="1">
    <citation type="journal article" date="2022" name="Arch. Microbiol.">
        <title>Paraburkholderia bengalensis sp. nov. isolated from roots of Oryza sativa, IR64.</title>
        <authorList>
            <person name="Nag P."/>
            <person name="Mondal N."/>
            <person name="Sarkar J."/>
            <person name="Das S."/>
        </authorList>
    </citation>
    <scope>NUCLEOTIDE SEQUENCE [LARGE SCALE GENOMIC DNA]</scope>
    <source>
        <strain evidence="2 3">IR64_4_BI</strain>
    </source>
</reference>
<organism evidence="2 3">
    <name type="scientific">Paraburkholderia bengalensis</name>
    <dbReference type="NCBI Taxonomy" id="2747562"/>
    <lineage>
        <taxon>Bacteria</taxon>
        <taxon>Pseudomonadati</taxon>
        <taxon>Pseudomonadota</taxon>
        <taxon>Betaproteobacteria</taxon>
        <taxon>Burkholderiales</taxon>
        <taxon>Burkholderiaceae</taxon>
        <taxon>Paraburkholderia</taxon>
    </lineage>
</organism>
<proteinExistence type="predicted"/>